<dbReference type="InterPro" id="IPR012417">
    <property type="entry name" value="CaM-bd_dom_pln"/>
</dbReference>
<proteinExistence type="predicted"/>
<dbReference type="PANTHER" id="PTHR33349:SF1">
    <property type="entry name" value="EMB|CAB62594.1"/>
    <property type="match status" value="1"/>
</dbReference>
<dbReference type="SMART" id="SM01054">
    <property type="entry name" value="CaM_binding"/>
    <property type="match status" value="1"/>
</dbReference>
<feature type="compositionally biased region" description="Basic and acidic residues" evidence="1">
    <location>
        <begin position="290"/>
        <end position="299"/>
    </location>
</feature>
<organism evidence="3 4">
    <name type="scientific">Buddleja alternifolia</name>
    <dbReference type="NCBI Taxonomy" id="168488"/>
    <lineage>
        <taxon>Eukaryota</taxon>
        <taxon>Viridiplantae</taxon>
        <taxon>Streptophyta</taxon>
        <taxon>Embryophyta</taxon>
        <taxon>Tracheophyta</taxon>
        <taxon>Spermatophyta</taxon>
        <taxon>Magnoliopsida</taxon>
        <taxon>eudicotyledons</taxon>
        <taxon>Gunneridae</taxon>
        <taxon>Pentapetalae</taxon>
        <taxon>asterids</taxon>
        <taxon>lamiids</taxon>
        <taxon>Lamiales</taxon>
        <taxon>Scrophulariaceae</taxon>
        <taxon>Buddlejeae</taxon>
        <taxon>Buddleja</taxon>
    </lineage>
</organism>
<feature type="compositionally biased region" description="Low complexity" evidence="1">
    <location>
        <begin position="215"/>
        <end position="229"/>
    </location>
</feature>
<dbReference type="Proteomes" id="UP000826271">
    <property type="component" value="Unassembled WGS sequence"/>
</dbReference>
<dbReference type="Pfam" id="PF07839">
    <property type="entry name" value="CaM_binding"/>
    <property type="match status" value="1"/>
</dbReference>
<evidence type="ECO:0000259" key="2">
    <source>
        <dbReference type="SMART" id="SM01054"/>
    </source>
</evidence>
<feature type="compositionally biased region" description="Polar residues" evidence="1">
    <location>
        <begin position="27"/>
        <end position="37"/>
    </location>
</feature>
<gene>
    <name evidence="3" type="ORF">BUALT_Bualt04G0139400</name>
</gene>
<keyword evidence="4" id="KW-1185">Reference proteome</keyword>
<feature type="compositionally biased region" description="Polar residues" evidence="1">
    <location>
        <begin position="56"/>
        <end position="71"/>
    </location>
</feature>
<feature type="compositionally biased region" description="Low complexity" evidence="1">
    <location>
        <begin position="396"/>
        <end position="417"/>
    </location>
</feature>
<name>A0AAV6Y024_9LAMI</name>
<evidence type="ECO:0000313" key="4">
    <source>
        <dbReference type="Proteomes" id="UP000826271"/>
    </source>
</evidence>
<protein>
    <recommendedName>
        <fullName evidence="2">Calmodulin-binding domain-containing protein</fullName>
    </recommendedName>
</protein>
<feature type="compositionally biased region" description="Polar residues" evidence="1">
    <location>
        <begin position="199"/>
        <end position="209"/>
    </location>
</feature>
<feature type="region of interest" description="Disordered" evidence="1">
    <location>
        <begin position="1"/>
        <end position="75"/>
    </location>
</feature>
<feature type="region of interest" description="Disordered" evidence="1">
    <location>
        <begin position="122"/>
        <end position="260"/>
    </location>
</feature>
<feature type="domain" description="Calmodulin-binding" evidence="2">
    <location>
        <begin position="481"/>
        <end position="593"/>
    </location>
</feature>
<evidence type="ECO:0000256" key="1">
    <source>
        <dbReference type="SAM" id="MobiDB-lite"/>
    </source>
</evidence>
<evidence type="ECO:0000313" key="3">
    <source>
        <dbReference type="EMBL" id="KAG8384645.1"/>
    </source>
</evidence>
<sequence length="606" mass="67219">MAEGSIDPLVTPEDNQLDDGNIRKNKSGNSGKLSNGRTRAHHLRASIGSYHVGDSSMRNSTEISNSANNSPKKVPHYLRASTGSCHDFCKYGREHAFQEKPWKPLRKKTAKPLHNESPVQIIVSGEQKKEKIVKHKPSVLANNHLSDPKSSPDTKSFSPKPRTSSDKEKIVKHNPLTDIKTRLPNTKSHLPKPKKSLDNGRQNDSSGNKTHFPKYKPSPAKKSPSLDPPEIIKRVLFPSKKVEVPVKQGSSTDNKMSGTEKKTGYEFSFSVKSKPINVVKPTLSSTSPDGIREKARRNSDVGIGRKTTEPKAYTKKALTPPPSATLLPKLPVKMASIKSRKVGNLKILSPLKNQNRKRVETETSNNEKVSVKTLHVIKTETENNLLESTPAEHTIPSFPSPSSSMLSSHSKSSSLSSYVEDDEETEYSVSEVDEKTILDNKEAMEIVKVQPVKKKVQPVKDNHNKTLRKSRVVVSEAKNSSPVKLKFRSGKVVDLRSENNTPRRLRFRRARAQSEEVKGDLRRRTLKKAEVNDDATGAELSSEKIVLKHQDVQGKKDAQGLFNNVIEETASKLVESRKSKVKALVGAFETVISLQESSKPSVQPVN</sequence>
<reference evidence="3" key="1">
    <citation type="submission" date="2019-10" db="EMBL/GenBank/DDBJ databases">
        <authorList>
            <person name="Zhang R."/>
            <person name="Pan Y."/>
            <person name="Wang J."/>
            <person name="Ma R."/>
            <person name="Yu S."/>
        </authorList>
    </citation>
    <scope>NUCLEOTIDE SEQUENCE</scope>
    <source>
        <strain evidence="3">LA-IB0</strain>
        <tissue evidence="3">Leaf</tissue>
    </source>
</reference>
<dbReference type="EMBL" id="WHWC01000004">
    <property type="protein sequence ID" value="KAG8384645.1"/>
    <property type="molecule type" value="Genomic_DNA"/>
</dbReference>
<dbReference type="GO" id="GO:0005516">
    <property type="term" value="F:calmodulin binding"/>
    <property type="evidence" value="ECO:0007669"/>
    <property type="project" value="InterPro"/>
</dbReference>
<feature type="region of interest" description="Disordered" evidence="1">
    <location>
        <begin position="279"/>
        <end position="325"/>
    </location>
</feature>
<feature type="compositionally biased region" description="Polar residues" evidence="1">
    <location>
        <begin position="248"/>
        <end position="257"/>
    </location>
</feature>
<dbReference type="PANTHER" id="PTHR33349">
    <property type="entry name" value="EMB|CAB62594.1"/>
    <property type="match status" value="1"/>
</dbReference>
<feature type="region of interest" description="Disordered" evidence="1">
    <location>
        <begin position="385"/>
        <end position="426"/>
    </location>
</feature>
<accession>A0AAV6Y024</accession>
<dbReference type="AlphaFoldDB" id="A0AAV6Y024"/>
<comment type="caution">
    <text evidence="3">The sequence shown here is derived from an EMBL/GenBank/DDBJ whole genome shotgun (WGS) entry which is preliminary data.</text>
</comment>